<sequence length="104" mass="11403">MGKACEFLSQGPPVTLNLVLHQILEMFPATQFAPVRVELEMALIDVVANSTDVPLWRLFGGVSNSLSIVATMPATSLAKAFDMARVICRSDLGYVTSEEYQHVF</sequence>
<organism evidence="2 3">
    <name type="scientific">Hibiscus sabdariffa</name>
    <name type="common">roselle</name>
    <dbReference type="NCBI Taxonomy" id="183260"/>
    <lineage>
        <taxon>Eukaryota</taxon>
        <taxon>Viridiplantae</taxon>
        <taxon>Streptophyta</taxon>
        <taxon>Embryophyta</taxon>
        <taxon>Tracheophyta</taxon>
        <taxon>Spermatophyta</taxon>
        <taxon>Magnoliopsida</taxon>
        <taxon>eudicotyledons</taxon>
        <taxon>Gunneridae</taxon>
        <taxon>Pentapetalae</taxon>
        <taxon>rosids</taxon>
        <taxon>malvids</taxon>
        <taxon>Malvales</taxon>
        <taxon>Malvaceae</taxon>
        <taxon>Malvoideae</taxon>
        <taxon>Hibiscus</taxon>
    </lineage>
</organism>
<dbReference type="PANTHER" id="PTHR48073:SF4">
    <property type="entry name" value="MANDELATE RACEMASE_MUCONATE LACTONIZING ENZYME C-TERMINAL DOMAIN-CONTAINING PROTEIN"/>
    <property type="match status" value="1"/>
</dbReference>
<dbReference type="SUPFAM" id="SSF54826">
    <property type="entry name" value="Enolase N-terminal domain-like"/>
    <property type="match status" value="1"/>
</dbReference>
<comment type="caution">
    <text evidence="2">The sequence shown here is derived from an EMBL/GenBank/DDBJ whole genome shotgun (WGS) entry which is preliminary data.</text>
</comment>
<dbReference type="Gene3D" id="3.20.20.120">
    <property type="entry name" value="Enolase-like C-terminal domain"/>
    <property type="match status" value="1"/>
</dbReference>
<evidence type="ECO:0000313" key="2">
    <source>
        <dbReference type="EMBL" id="KAK8554266.1"/>
    </source>
</evidence>
<keyword evidence="1" id="KW-0479">Metal-binding</keyword>
<gene>
    <name evidence="2" type="ORF">V6N12_031232</name>
</gene>
<dbReference type="EMBL" id="JBBPBM010000019">
    <property type="protein sequence ID" value="KAK8554266.1"/>
    <property type="molecule type" value="Genomic_DNA"/>
</dbReference>
<dbReference type="PANTHER" id="PTHR48073">
    <property type="entry name" value="O-SUCCINYLBENZOATE SYNTHASE-RELATED"/>
    <property type="match status" value="1"/>
</dbReference>
<dbReference type="Proteomes" id="UP001472677">
    <property type="component" value="Unassembled WGS sequence"/>
</dbReference>
<dbReference type="Gene3D" id="3.30.390.10">
    <property type="entry name" value="Enolase-like, N-terminal domain"/>
    <property type="match status" value="1"/>
</dbReference>
<dbReference type="InterPro" id="IPR029017">
    <property type="entry name" value="Enolase-like_N"/>
</dbReference>
<accession>A0ABR2EAG5</accession>
<proteinExistence type="predicted"/>
<reference evidence="2 3" key="1">
    <citation type="journal article" date="2024" name="G3 (Bethesda)">
        <title>Genome assembly of Hibiscus sabdariffa L. provides insights into metabolisms of medicinal natural products.</title>
        <authorList>
            <person name="Kim T."/>
        </authorList>
    </citation>
    <scope>NUCLEOTIDE SEQUENCE [LARGE SCALE GENOMIC DNA]</scope>
    <source>
        <strain evidence="2">TK-2024</strain>
        <tissue evidence="2">Old leaves</tissue>
    </source>
</reference>
<evidence type="ECO:0000256" key="1">
    <source>
        <dbReference type="ARBA" id="ARBA00022723"/>
    </source>
</evidence>
<dbReference type="InterPro" id="IPR036849">
    <property type="entry name" value="Enolase-like_C_sf"/>
</dbReference>
<protein>
    <submittedName>
        <fullName evidence="2">Uncharacterized protein</fullName>
    </submittedName>
</protein>
<keyword evidence="3" id="KW-1185">Reference proteome</keyword>
<name>A0ABR2EAG5_9ROSI</name>
<evidence type="ECO:0000313" key="3">
    <source>
        <dbReference type="Proteomes" id="UP001472677"/>
    </source>
</evidence>